<dbReference type="AlphaFoldDB" id="A0A1G6VNW1"/>
<keyword evidence="10" id="KW-0560">Oxidoreductase</keyword>
<dbReference type="Gene3D" id="2.40.30.10">
    <property type="entry name" value="Translation factors"/>
    <property type="match status" value="1"/>
</dbReference>
<comment type="cofactor">
    <cofactor evidence="1">
        <name>FMN</name>
        <dbReference type="ChEBI" id="CHEBI:58210"/>
    </cofactor>
</comment>
<keyword evidence="6" id="KW-0288">FMN</keyword>
<evidence type="ECO:0000256" key="2">
    <source>
        <dbReference type="ARBA" id="ARBA00001974"/>
    </source>
</evidence>
<dbReference type="SUPFAM" id="SSF63380">
    <property type="entry name" value="Riboflavin synthase domain-like"/>
    <property type="match status" value="1"/>
</dbReference>
<proteinExistence type="predicted"/>
<evidence type="ECO:0000313" key="14">
    <source>
        <dbReference type="EMBL" id="SDD54516.1"/>
    </source>
</evidence>
<keyword evidence="9" id="KW-0249">Electron transport</keyword>
<evidence type="ECO:0000259" key="13">
    <source>
        <dbReference type="PROSITE" id="PS51384"/>
    </source>
</evidence>
<dbReference type="Pfam" id="PF00667">
    <property type="entry name" value="FAD_binding_1"/>
    <property type="match status" value="1"/>
</dbReference>
<dbReference type="STRING" id="265719.SAMN04488509_103156"/>
<dbReference type="InterPro" id="IPR017927">
    <property type="entry name" value="FAD-bd_FR_type"/>
</dbReference>
<dbReference type="PROSITE" id="PS51384">
    <property type="entry name" value="FAD_FR"/>
    <property type="match status" value="1"/>
</dbReference>
<protein>
    <submittedName>
        <fullName evidence="14">Sulfite reductase (NADPH) alpha subunit</fullName>
    </submittedName>
</protein>
<keyword evidence="11" id="KW-0198">Cysteine biosynthesis</keyword>
<dbReference type="InterPro" id="IPR023173">
    <property type="entry name" value="NADPH_Cyt_P450_Rdtase_alpha"/>
</dbReference>
<dbReference type="InterPro" id="IPR008254">
    <property type="entry name" value="Flavodoxin/NO_synth"/>
</dbReference>
<evidence type="ECO:0000256" key="9">
    <source>
        <dbReference type="ARBA" id="ARBA00022982"/>
    </source>
</evidence>
<dbReference type="SUPFAM" id="SSF52218">
    <property type="entry name" value="Flavoproteins"/>
    <property type="match status" value="1"/>
</dbReference>
<dbReference type="InterPro" id="IPR003097">
    <property type="entry name" value="CysJ-like_FAD-binding"/>
</dbReference>
<dbReference type="GO" id="GO:0005829">
    <property type="term" value="C:cytosol"/>
    <property type="evidence" value="ECO:0007669"/>
    <property type="project" value="TreeGrafter"/>
</dbReference>
<organism evidence="14 15">
    <name type="scientific">Aquimonas voraii</name>
    <dbReference type="NCBI Taxonomy" id="265719"/>
    <lineage>
        <taxon>Bacteria</taxon>
        <taxon>Pseudomonadati</taxon>
        <taxon>Pseudomonadota</taxon>
        <taxon>Gammaproteobacteria</taxon>
        <taxon>Lysobacterales</taxon>
        <taxon>Lysobacteraceae</taxon>
        <taxon>Aquimonas</taxon>
    </lineage>
</organism>
<reference evidence="14 15" key="1">
    <citation type="submission" date="2016-10" db="EMBL/GenBank/DDBJ databases">
        <authorList>
            <person name="de Groot N.N."/>
        </authorList>
    </citation>
    <scope>NUCLEOTIDE SEQUENCE [LARGE SCALE GENOMIC DNA]</scope>
    <source>
        <strain evidence="14 15">DSM 16957</strain>
    </source>
</reference>
<evidence type="ECO:0000259" key="12">
    <source>
        <dbReference type="PROSITE" id="PS50902"/>
    </source>
</evidence>
<accession>A0A1G6VNW1</accession>
<dbReference type="PROSITE" id="PS50902">
    <property type="entry name" value="FLAVODOXIN_LIKE"/>
    <property type="match status" value="1"/>
</dbReference>
<keyword evidence="7" id="KW-0274">FAD</keyword>
<dbReference type="PANTHER" id="PTHR19384:SF128">
    <property type="entry name" value="NADPH OXIDOREDUCTASE A"/>
    <property type="match status" value="1"/>
</dbReference>
<dbReference type="EMBL" id="FNAG01000003">
    <property type="protein sequence ID" value="SDD54516.1"/>
    <property type="molecule type" value="Genomic_DNA"/>
</dbReference>
<evidence type="ECO:0000256" key="8">
    <source>
        <dbReference type="ARBA" id="ARBA00022857"/>
    </source>
</evidence>
<dbReference type="InterPro" id="IPR029039">
    <property type="entry name" value="Flavoprotein-like_sf"/>
</dbReference>
<dbReference type="GO" id="GO:0004783">
    <property type="term" value="F:sulfite reductase (NADPH) activity"/>
    <property type="evidence" value="ECO:0007669"/>
    <property type="project" value="InterPro"/>
</dbReference>
<feature type="domain" description="FAD-binding FR-type" evidence="13">
    <location>
        <begin position="245"/>
        <end position="460"/>
    </location>
</feature>
<dbReference type="Pfam" id="PF00258">
    <property type="entry name" value="Flavodoxin_1"/>
    <property type="match status" value="1"/>
</dbReference>
<gene>
    <name evidence="14" type="ORF">SAMN04488509_103156</name>
</gene>
<evidence type="ECO:0000256" key="11">
    <source>
        <dbReference type="ARBA" id="ARBA00023192"/>
    </source>
</evidence>
<dbReference type="Gene3D" id="1.20.990.10">
    <property type="entry name" value="NADPH-cytochrome p450 Reductase, Chain A, domain 3"/>
    <property type="match status" value="1"/>
</dbReference>
<name>A0A1G6VNW1_9GAMM</name>
<evidence type="ECO:0000256" key="7">
    <source>
        <dbReference type="ARBA" id="ARBA00022827"/>
    </source>
</evidence>
<dbReference type="InterPro" id="IPR001433">
    <property type="entry name" value="OxRdtase_FAD/NAD-bd"/>
</dbReference>
<comment type="cofactor">
    <cofactor evidence="2">
        <name>FAD</name>
        <dbReference type="ChEBI" id="CHEBI:57692"/>
    </cofactor>
</comment>
<dbReference type="GO" id="GO:0050660">
    <property type="term" value="F:flavin adenine dinucleotide binding"/>
    <property type="evidence" value="ECO:0007669"/>
    <property type="project" value="InterPro"/>
</dbReference>
<dbReference type="RefSeq" id="WP_091241279.1">
    <property type="nucleotide sequence ID" value="NZ_FNAG01000003.1"/>
</dbReference>
<dbReference type="InterPro" id="IPR017938">
    <property type="entry name" value="Riboflavin_synthase-like_b-brl"/>
</dbReference>
<dbReference type="Proteomes" id="UP000199603">
    <property type="component" value="Unassembled WGS sequence"/>
</dbReference>
<dbReference type="GO" id="GO:0010181">
    <property type="term" value="F:FMN binding"/>
    <property type="evidence" value="ECO:0007669"/>
    <property type="project" value="InterPro"/>
</dbReference>
<dbReference type="InterPro" id="IPR039261">
    <property type="entry name" value="FNR_nucleotide-bd"/>
</dbReference>
<dbReference type="InterPro" id="IPR001709">
    <property type="entry name" value="Flavoprot_Pyr_Nucl_cyt_Rdtase"/>
</dbReference>
<keyword evidence="15" id="KW-1185">Reference proteome</keyword>
<dbReference type="NCBIfam" id="TIGR01931">
    <property type="entry name" value="cysJ"/>
    <property type="match status" value="1"/>
</dbReference>
<dbReference type="Pfam" id="PF00175">
    <property type="entry name" value="NAD_binding_1"/>
    <property type="match status" value="1"/>
</dbReference>
<keyword evidence="3" id="KW-0813">Transport</keyword>
<dbReference type="PRINTS" id="PR00371">
    <property type="entry name" value="FPNCR"/>
</dbReference>
<dbReference type="GO" id="GO:0019344">
    <property type="term" value="P:cysteine biosynthetic process"/>
    <property type="evidence" value="ECO:0007669"/>
    <property type="project" value="UniProtKB-KW"/>
</dbReference>
<dbReference type="SUPFAM" id="SSF52343">
    <property type="entry name" value="Ferredoxin reductase-like, C-terminal NADP-linked domain"/>
    <property type="match status" value="1"/>
</dbReference>
<evidence type="ECO:0000256" key="10">
    <source>
        <dbReference type="ARBA" id="ARBA00023002"/>
    </source>
</evidence>
<dbReference type="PANTHER" id="PTHR19384">
    <property type="entry name" value="NITRIC OXIDE SYNTHASE-RELATED"/>
    <property type="match status" value="1"/>
</dbReference>
<dbReference type="Gene3D" id="3.40.50.80">
    <property type="entry name" value="Nucleotide-binding domain of ferredoxin-NADP reductase (FNR) module"/>
    <property type="match status" value="1"/>
</dbReference>
<keyword evidence="4" id="KW-0028">Amino-acid biosynthesis</keyword>
<dbReference type="InterPro" id="IPR010199">
    <property type="entry name" value="CysJ"/>
</dbReference>
<evidence type="ECO:0000256" key="6">
    <source>
        <dbReference type="ARBA" id="ARBA00022643"/>
    </source>
</evidence>
<evidence type="ECO:0000256" key="5">
    <source>
        <dbReference type="ARBA" id="ARBA00022630"/>
    </source>
</evidence>
<dbReference type="PRINTS" id="PR00369">
    <property type="entry name" value="FLAVODOXIN"/>
</dbReference>
<dbReference type="OrthoDB" id="9816402at2"/>
<feature type="domain" description="Flavodoxin-like" evidence="12">
    <location>
        <begin position="68"/>
        <end position="206"/>
    </location>
</feature>
<keyword evidence="5" id="KW-0285">Flavoprotein</keyword>
<dbReference type="Gene3D" id="3.40.50.360">
    <property type="match status" value="1"/>
</dbReference>
<keyword evidence="8" id="KW-0521">NADP</keyword>
<dbReference type="InterPro" id="IPR001094">
    <property type="entry name" value="Flavdoxin-like"/>
</dbReference>
<evidence type="ECO:0000256" key="1">
    <source>
        <dbReference type="ARBA" id="ARBA00001917"/>
    </source>
</evidence>
<evidence type="ECO:0000313" key="15">
    <source>
        <dbReference type="Proteomes" id="UP000199603"/>
    </source>
</evidence>
<sequence>MSAFPALPDLSALPLPAATAVVPLARALEGLDPASLWWLSGYAAGLARGALPGTAAAPQATAAAQPRLTVLYGSQTGNAKRAAEGLVSAAESAGFAVRLLRADAYPTRELKDERLLWVVISTQGEGEPPEDSLGFVEFLLGRRAPKLPELKYAVLGLGDSSYPRFCETGRQIDARLAELGAHRLQPLGEADVDIDAVATPWRTRAVESLKALAAELAPSANPGAAHSAAIIPLRPALSAALHSREQPFAAELIEQVRLTGRGSQRDVRHLELSLAGSGLHYAPGDALGVWAPNPTALVDAVLELTRLDGDASLTLDGVARPLRVWLSEHRELTRLAKPLLVALGAVSKHRELHSLLDPAEASSLSALLSSHQLIDVLREWPGQWTAEAFVRALRPMAPRLYSIASSPLAYADEVHLTVDVVGAEDEDPLRLGLASHHLATLEPGARARVFIEENPRFRLPADGERDLIMLGAGTGIAPYRAFVQQRVAEGARGRHWLLFGARSLRDDFLYQTEWQEHLRRGELQHIDLAFSRDAKPRVYVQQRLREQATRLFEWLDGGAHFYVCGSLALGRDVHQTLLDLFAQRLGGAEAATEALQQLQQSGRYARDVY</sequence>
<evidence type="ECO:0000256" key="4">
    <source>
        <dbReference type="ARBA" id="ARBA00022605"/>
    </source>
</evidence>
<evidence type="ECO:0000256" key="3">
    <source>
        <dbReference type="ARBA" id="ARBA00022448"/>
    </source>
</evidence>